<evidence type="ECO:0000313" key="3">
    <source>
        <dbReference type="Proteomes" id="UP000053825"/>
    </source>
</evidence>
<proteinExistence type="predicted"/>
<accession>A0A0L7QRS1</accession>
<name>A0A0L7QRS1_9HYME</name>
<evidence type="ECO:0000313" key="2">
    <source>
        <dbReference type="EMBL" id="KOC61328.1"/>
    </source>
</evidence>
<keyword evidence="1" id="KW-0732">Signal</keyword>
<gene>
    <name evidence="2" type="ORF">WH47_06686</name>
</gene>
<organism evidence="2 3">
    <name type="scientific">Habropoda laboriosa</name>
    <dbReference type="NCBI Taxonomy" id="597456"/>
    <lineage>
        <taxon>Eukaryota</taxon>
        <taxon>Metazoa</taxon>
        <taxon>Ecdysozoa</taxon>
        <taxon>Arthropoda</taxon>
        <taxon>Hexapoda</taxon>
        <taxon>Insecta</taxon>
        <taxon>Pterygota</taxon>
        <taxon>Neoptera</taxon>
        <taxon>Endopterygota</taxon>
        <taxon>Hymenoptera</taxon>
        <taxon>Apocrita</taxon>
        <taxon>Aculeata</taxon>
        <taxon>Apoidea</taxon>
        <taxon>Anthophila</taxon>
        <taxon>Apidae</taxon>
        <taxon>Habropoda</taxon>
    </lineage>
</organism>
<keyword evidence="3" id="KW-1185">Reference proteome</keyword>
<sequence length="55" mass="6408">MMIEPIFTVLIMQSLCLRLCNLCFTWKNAQYVSSVITKRTTFTKICKVSTPTFKK</sequence>
<protein>
    <submittedName>
        <fullName evidence="2">Uncharacterized protein</fullName>
    </submittedName>
</protein>
<feature type="chain" id="PRO_5005574836" evidence="1">
    <location>
        <begin position="17"/>
        <end position="55"/>
    </location>
</feature>
<evidence type="ECO:0000256" key="1">
    <source>
        <dbReference type="SAM" id="SignalP"/>
    </source>
</evidence>
<dbReference type="AlphaFoldDB" id="A0A0L7QRS1"/>
<reference evidence="2 3" key="1">
    <citation type="submission" date="2015-07" db="EMBL/GenBank/DDBJ databases">
        <title>The genome of Habropoda laboriosa.</title>
        <authorList>
            <person name="Pan H."/>
            <person name="Kapheim K."/>
        </authorList>
    </citation>
    <scope>NUCLEOTIDE SEQUENCE [LARGE SCALE GENOMIC DNA]</scope>
    <source>
        <strain evidence="2">0110345459</strain>
    </source>
</reference>
<dbReference type="Proteomes" id="UP000053825">
    <property type="component" value="Unassembled WGS sequence"/>
</dbReference>
<dbReference type="EMBL" id="KQ414771">
    <property type="protein sequence ID" value="KOC61328.1"/>
    <property type="molecule type" value="Genomic_DNA"/>
</dbReference>
<feature type="signal peptide" evidence="1">
    <location>
        <begin position="1"/>
        <end position="16"/>
    </location>
</feature>